<dbReference type="Pfam" id="PF00173">
    <property type="entry name" value="Cyt-b5"/>
    <property type="match status" value="1"/>
</dbReference>
<dbReference type="InterPro" id="IPR005804">
    <property type="entry name" value="FA_desaturase_dom"/>
</dbReference>
<dbReference type="PANTHER" id="PTHR19353">
    <property type="entry name" value="FATTY ACID DESATURASE 2"/>
    <property type="match status" value="1"/>
</dbReference>
<dbReference type="GO" id="GO:0016020">
    <property type="term" value="C:membrane"/>
    <property type="evidence" value="ECO:0007669"/>
    <property type="project" value="UniProtKB-SubCell"/>
</dbReference>
<accession>A0A226EMQ8</accession>
<dbReference type="OrthoDB" id="260091at2759"/>
<dbReference type="OMA" id="LSANWWN"/>
<dbReference type="InterPro" id="IPR012171">
    <property type="entry name" value="Fatty_acid_desaturase"/>
</dbReference>
<feature type="domain" description="Cytochrome b5 heme-binding" evidence="9">
    <location>
        <begin position="28"/>
        <end position="67"/>
    </location>
</feature>
<keyword evidence="6" id="KW-0443">Lipid metabolism</keyword>
<dbReference type="Proteomes" id="UP000198287">
    <property type="component" value="Unassembled WGS sequence"/>
</dbReference>
<evidence type="ECO:0000259" key="9">
    <source>
        <dbReference type="Pfam" id="PF00173"/>
    </source>
</evidence>
<evidence type="ECO:0000256" key="5">
    <source>
        <dbReference type="ARBA" id="ARBA00023002"/>
    </source>
</evidence>
<sequence length="418" mass="49456">MAPSLPSTDDDKNRRKFDINQVSAKREVLIEGNYYDVTRWSQFHPGGRVINYYTESGEDATIPFLQVLRFRNALPFRRDSEEDCEREPSKTEKRNNKALNERFKLLHAEFDQAGLFNPSLSHVLSRIAEFSLYLFLAWVILANCEFSACRRILGIFMLTMAYGRIVWLAHEGGHYSLTGRPRVDSYLQKFLIWKWVVGILVESQPSQARHHAMPQRIHRDVDLDTLPLLAFSKKCFSNQNLQSAKNFFIKYQAILFLPVHTFIVTIRWSLYLHPQYCYRKGQFFEIFCISLHFLFALTNFGILNFLMAKWLWSMYMFGNFSISHTHLEVTAEPQHWVEYAFHNTINVKSTPFMDWWMGWLNFQIEHHLFPTMPQFRSPLIKKRVKKFAEENGLPYKEFGYFEAFKATLKNLRDVAKEH</sequence>
<evidence type="ECO:0000313" key="12">
    <source>
        <dbReference type="Proteomes" id="UP000198287"/>
    </source>
</evidence>
<dbReference type="PIRSF" id="PIRSF015921">
    <property type="entry name" value="FA_sphinglp_des"/>
    <property type="match status" value="1"/>
</dbReference>
<evidence type="ECO:0000259" key="10">
    <source>
        <dbReference type="Pfam" id="PF00487"/>
    </source>
</evidence>
<evidence type="ECO:0000256" key="8">
    <source>
        <dbReference type="SAM" id="Phobius"/>
    </source>
</evidence>
<feature type="transmembrane region" description="Helical" evidence="8">
    <location>
        <begin position="283"/>
        <end position="306"/>
    </location>
</feature>
<feature type="transmembrane region" description="Helical" evidence="8">
    <location>
        <begin position="253"/>
        <end position="271"/>
    </location>
</feature>
<dbReference type="PANTHER" id="PTHR19353:SF88">
    <property type="entry name" value="DELTA(5) FATTY ACID DESATURASE FAT-4"/>
    <property type="match status" value="1"/>
</dbReference>
<keyword evidence="7 8" id="KW-0472">Membrane</keyword>
<proteinExistence type="inferred from homology"/>
<dbReference type="InterPro" id="IPR036400">
    <property type="entry name" value="Cyt_B5-like_heme/steroid_sf"/>
</dbReference>
<evidence type="ECO:0000256" key="1">
    <source>
        <dbReference type="ARBA" id="ARBA00004141"/>
    </source>
</evidence>
<reference evidence="11 12" key="1">
    <citation type="submission" date="2015-12" db="EMBL/GenBank/DDBJ databases">
        <title>The genome of Folsomia candida.</title>
        <authorList>
            <person name="Faddeeva A."/>
            <person name="Derks M.F."/>
            <person name="Anvar Y."/>
            <person name="Smit S."/>
            <person name="Van Straalen N."/>
            <person name="Roelofs D."/>
        </authorList>
    </citation>
    <scope>NUCLEOTIDE SEQUENCE [LARGE SCALE GENOMIC DNA]</scope>
    <source>
        <strain evidence="11 12">VU population</strain>
        <tissue evidence="11">Whole body</tissue>
    </source>
</reference>
<keyword evidence="5" id="KW-0560">Oxidoreductase</keyword>
<keyword evidence="3 8" id="KW-0812">Transmembrane</keyword>
<name>A0A226EMQ8_FOLCA</name>
<evidence type="ECO:0000256" key="4">
    <source>
        <dbReference type="ARBA" id="ARBA00022989"/>
    </source>
</evidence>
<protein>
    <submittedName>
        <fullName evidence="11">Fatty acid desaturase 2</fullName>
    </submittedName>
</protein>
<comment type="caution">
    <text evidence="11">The sequence shown here is derived from an EMBL/GenBank/DDBJ whole genome shotgun (WGS) entry which is preliminary data.</text>
</comment>
<dbReference type="CDD" id="cd03506">
    <property type="entry name" value="Delta6-FADS-like"/>
    <property type="match status" value="1"/>
</dbReference>
<keyword evidence="4 8" id="KW-1133">Transmembrane helix</keyword>
<evidence type="ECO:0000256" key="6">
    <source>
        <dbReference type="ARBA" id="ARBA00023098"/>
    </source>
</evidence>
<evidence type="ECO:0000256" key="2">
    <source>
        <dbReference type="ARBA" id="ARBA00009295"/>
    </source>
</evidence>
<feature type="domain" description="Fatty acid desaturase" evidence="10">
    <location>
        <begin position="156"/>
        <end position="398"/>
    </location>
</feature>
<organism evidence="11 12">
    <name type="scientific">Folsomia candida</name>
    <name type="common">Springtail</name>
    <dbReference type="NCBI Taxonomy" id="158441"/>
    <lineage>
        <taxon>Eukaryota</taxon>
        <taxon>Metazoa</taxon>
        <taxon>Ecdysozoa</taxon>
        <taxon>Arthropoda</taxon>
        <taxon>Hexapoda</taxon>
        <taxon>Collembola</taxon>
        <taxon>Entomobryomorpha</taxon>
        <taxon>Isotomoidea</taxon>
        <taxon>Isotomidae</taxon>
        <taxon>Proisotominae</taxon>
        <taxon>Folsomia</taxon>
    </lineage>
</organism>
<comment type="similarity">
    <text evidence="2">Belongs to the fatty acid desaturase type 1 family.</text>
</comment>
<dbReference type="InterPro" id="IPR001199">
    <property type="entry name" value="Cyt_B5-like_heme/steroid-bd"/>
</dbReference>
<evidence type="ECO:0000256" key="3">
    <source>
        <dbReference type="ARBA" id="ARBA00022692"/>
    </source>
</evidence>
<dbReference type="GO" id="GO:0016717">
    <property type="term" value="F:oxidoreductase activity, acting on paired donors, with oxidation of a pair of donors resulting in the reduction of molecular oxygen to two molecules of water"/>
    <property type="evidence" value="ECO:0007669"/>
    <property type="project" value="TreeGrafter"/>
</dbReference>
<evidence type="ECO:0000313" key="11">
    <source>
        <dbReference type="EMBL" id="OXA58912.1"/>
    </source>
</evidence>
<dbReference type="AlphaFoldDB" id="A0A226EMQ8"/>
<dbReference type="GO" id="GO:0006629">
    <property type="term" value="P:lipid metabolic process"/>
    <property type="evidence" value="ECO:0007669"/>
    <property type="project" value="UniProtKB-KW"/>
</dbReference>
<comment type="subcellular location">
    <subcellularLocation>
        <location evidence="1">Membrane</location>
        <topology evidence="1">Multi-pass membrane protein</topology>
    </subcellularLocation>
</comment>
<gene>
    <name evidence="11" type="ORF">Fcan01_04028</name>
</gene>
<evidence type="ECO:0000256" key="7">
    <source>
        <dbReference type="ARBA" id="ARBA00023136"/>
    </source>
</evidence>
<dbReference type="EMBL" id="LNIX01000002">
    <property type="protein sequence ID" value="OXA58912.1"/>
    <property type="molecule type" value="Genomic_DNA"/>
</dbReference>
<dbReference type="SUPFAM" id="SSF55856">
    <property type="entry name" value="Cytochrome b5-like heme/steroid binding domain"/>
    <property type="match status" value="1"/>
</dbReference>
<dbReference type="Pfam" id="PF00487">
    <property type="entry name" value="FA_desaturase"/>
    <property type="match status" value="1"/>
</dbReference>
<keyword evidence="12" id="KW-1185">Reference proteome</keyword>